<keyword evidence="4" id="KW-0378">Hydrolase</keyword>
<keyword evidence="3" id="KW-0677">Repeat</keyword>
<evidence type="ECO:0000256" key="11">
    <source>
        <dbReference type="ARBA" id="ARBA00081300"/>
    </source>
</evidence>
<dbReference type="InterPro" id="IPR019775">
    <property type="entry name" value="WD40_repeat_CS"/>
</dbReference>
<evidence type="ECO:0000256" key="8">
    <source>
        <dbReference type="ARBA" id="ARBA00062137"/>
    </source>
</evidence>
<gene>
    <name evidence="13" type="ORF">NDU88_011847</name>
</gene>
<evidence type="ECO:0000256" key="5">
    <source>
        <dbReference type="ARBA" id="ARBA00038092"/>
    </source>
</evidence>
<dbReference type="Pfam" id="PF00400">
    <property type="entry name" value="WD40"/>
    <property type="match status" value="1"/>
</dbReference>
<comment type="pathway">
    <text evidence="1">Protein modification; peptidyl-diphthamide biosynthesis.</text>
</comment>
<evidence type="ECO:0000313" key="14">
    <source>
        <dbReference type="Proteomes" id="UP001066276"/>
    </source>
</evidence>
<dbReference type="PROSITE" id="PS00678">
    <property type="entry name" value="WD_REPEATS_1"/>
    <property type="match status" value="1"/>
</dbReference>
<evidence type="ECO:0000256" key="9">
    <source>
        <dbReference type="ARBA" id="ARBA00074662"/>
    </source>
</evidence>
<accession>A0AAV7QYX6</accession>
<dbReference type="EMBL" id="JANPWB010000010">
    <property type="protein sequence ID" value="KAJ1145561.1"/>
    <property type="molecule type" value="Genomic_DNA"/>
</dbReference>
<dbReference type="InterPro" id="IPR001680">
    <property type="entry name" value="WD40_rpt"/>
</dbReference>
<dbReference type="PANTHER" id="PTHR46042">
    <property type="entry name" value="DIPHTHINE METHYLTRANSFERASE"/>
    <property type="match status" value="1"/>
</dbReference>
<evidence type="ECO:0000256" key="7">
    <source>
        <dbReference type="ARBA" id="ARBA00047551"/>
    </source>
</evidence>
<evidence type="ECO:0000313" key="13">
    <source>
        <dbReference type="EMBL" id="KAJ1145561.1"/>
    </source>
</evidence>
<evidence type="ECO:0000256" key="12">
    <source>
        <dbReference type="PROSITE-ProRule" id="PRU00221"/>
    </source>
</evidence>
<dbReference type="GO" id="GO:0005737">
    <property type="term" value="C:cytoplasm"/>
    <property type="evidence" value="ECO:0007669"/>
    <property type="project" value="TreeGrafter"/>
</dbReference>
<feature type="repeat" description="WD" evidence="12">
    <location>
        <begin position="233"/>
        <end position="268"/>
    </location>
</feature>
<dbReference type="AlphaFoldDB" id="A0AAV7QYX6"/>
<dbReference type="Gene3D" id="2.130.10.10">
    <property type="entry name" value="YVTN repeat-like/Quinoprotein amine dehydrogenase"/>
    <property type="match status" value="1"/>
</dbReference>
<dbReference type="PANTHER" id="PTHR46042:SF1">
    <property type="entry name" value="DIPHTHINE METHYLTRANSFERASE"/>
    <property type="match status" value="1"/>
</dbReference>
<comment type="similarity">
    <text evidence="5">Belongs to the DPH7 family.</text>
</comment>
<sequence length="466" mass="51540">MAQRYKTQILQVIDTEYSADAVEWCPVAAWQNILACGTYQLKKPEGKDSGENDGFDEPHTRLGRLYIYHFTPDQLFMPLKELQRIETAAILDIKWCHVPIFECPTLGIANAKGAVELCHLSGSEESCQLDTMCSVDLGHDCLALSLDWSTGLGQSGHPPKLICSDSKGQLSLLSVNEGAPSMDIHSQWKGHEYEAWIAAFNYWNTEIVYSGGDDCMLRGWDFRAGIDSPVFTSKRHTMGVCSIQSNPHMENILATGSYDEHVLLWDTRQMKCPMGDTHVEGGVWRLKWHPTHAHLLLAACMHNGFHILNCKPSMAKAAGECPILSSYVLHNSLAYGADWSKISLADSQASNPETASLDCSSSESNAVAGSDRKLEMQVQNLKISYESPTGSFDLIVEDEDGVYVPEADFGANKISTLDCDSQCDPAGCITSQKEHNVLATCSFYDHVLHVWKWEFSTTELSSANLS</sequence>
<evidence type="ECO:0000256" key="4">
    <source>
        <dbReference type="ARBA" id="ARBA00022801"/>
    </source>
</evidence>
<dbReference type="SUPFAM" id="SSF50978">
    <property type="entry name" value="WD40 repeat-like"/>
    <property type="match status" value="1"/>
</dbReference>
<proteinExistence type="inferred from homology"/>
<dbReference type="InterPro" id="IPR015943">
    <property type="entry name" value="WD40/YVTN_repeat-like_dom_sf"/>
</dbReference>
<comment type="subunit">
    <text evidence="8">Interacts with INCA1.</text>
</comment>
<organism evidence="13 14">
    <name type="scientific">Pleurodeles waltl</name>
    <name type="common">Iberian ribbed newt</name>
    <dbReference type="NCBI Taxonomy" id="8319"/>
    <lineage>
        <taxon>Eukaryota</taxon>
        <taxon>Metazoa</taxon>
        <taxon>Chordata</taxon>
        <taxon>Craniata</taxon>
        <taxon>Vertebrata</taxon>
        <taxon>Euteleostomi</taxon>
        <taxon>Amphibia</taxon>
        <taxon>Batrachia</taxon>
        <taxon>Caudata</taxon>
        <taxon>Salamandroidea</taxon>
        <taxon>Salamandridae</taxon>
        <taxon>Pleurodelinae</taxon>
        <taxon>Pleurodeles</taxon>
    </lineage>
</organism>
<dbReference type="InterPro" id="IPR052415">
    <property type="entry name" value="Diphthine_MTase"/>
</dbReference>
<evidence type="ECO:0000256" key="6">
    <source>
        <dbReference type="ARBA" id="ARBA00039131"/>
    </source>
</evidence>
<dbReference type="Proteomes" id="UP001066276">
    <property type="component" value="Chromosome 6"/>
</dbReference>
<comment type="catalytic activity">
    <reaction evidence="7">
        <text>diphthine methyl ester-[translation elongation factor 2] + H2O = diphthine-[translation elongation factor 2] + methanol + H(+)</text>
        <dbReference type="Rhea" id="RHEA:42656"/>
        <dbReference type="Rhea" id="RHEA-COMP:10172"/>
        <dbReference type="Rhea" id="RHEA-COMP:10173"/>
        <dbReference type="ChEBI" id="CHEBI:15377"/>
        <dbReference type="ChEBI" id="CHEBI:15378"/>
        <dbReference type="ChEBI" id="CHEBI:17790"/>
        <dbReference type="ChEBI" id="CHEBI:79005"/>
        <dbReference type="ChEBI" id="CHEBI:82696"/>
        <dbReference type="EC" id="3.1.1.97"/>
    </reaction>
</comment>
<dbReference type="SMART" id="SM00320">
    <property type="entry name" value="WD40"/>
    <property type="match status" value="4"/>
</dbReference>
<dbReference type="GO" id="GO:0017183">
    <property type="term" value="P:protein histidyl modification to diphthamide"/>
    <property type="evidence" value="ECO:0007669"/>
    <property type="project" value="TreeGrafter"/>
</dbReference>
<keyword evidence="2 12" id="KW-0853">WD repeat</keyword>
<dbReference type="EC" id="3.1.1.97" evidence="6"/>
<dbReference type="InterPro" id="IPR036322">
    <property type="entry name" value="WD40_repeat_dom_sf"/>
</dbReference>
<protein>
    <recommendedName>
        <fullName evidence="9">Diphthine methyltransferase</fullName>
        <ecNumber evidence="6">3.1.1.97</ecNumber>
    </recommendedName>
    <alternativeName>
        <fullName evidence="11">Diphthamide biosynthesis protein 7</fullName>
    </alternativeName>
    <alternativeName>
        <fullName evidence="10">WD repeat-containing protein 85</fullName>
    </alternativeName>
</protein>
<evidence type="ECO:0000256" key="3">
    <source>
        <dbReference type="ARBA" id="ARBA00022737"/>
    </source>
</evidence>
<evidence type="ECO:0000256" key="2">
    <source>
        <dbReference type="ARBA" id="ARBA00022574"/>
    </source>
</evidence>
<dbReference type="PROSITE" id="PS50082">
    <property type="entry name" value="WD_REPEATS_2"/>
    <property type="match status" value="1"/>
</dbReference>
<name>A0AAV7QYX6_PLEWA</name>
<dbReference type="GO" id="GO:0061685">
    <property type="term" value="F:diphthine methylesterase activity"/>
    <property type="evidence" value="ECO:0007669"/>
    <property type="project" value="UniProtKB-EC"/>
</dbReference>
<reference evidence="13" key="1">
    <citation type="journal article" date="2022" name="bioRxiv">
        <title>Sequencing and chromosome-scale assembly of the giantPleurodeles waltlgenome.</title>
        <authorList>
            <person name="Brown T."/>
            <person name="Elewa A."/>
            <person name="Iarovenko S."/>
            <person name="Subramanian E."/>
            <person name="Araus A.J."/>
            <person name="Petzold A."/>
            <person name="Susuki M."/>
            <person name="Suzuki K.-i.T."/>
            <person name="Hayashi T."/>
            <person name="Toyoda A."/>
            <person name="Oliveira C."/>
            <person name="Osipova E."/>
            <person name="Leigh N.D."/>
            <person name="Simon A."/>
            <person name="Yun M.H."/>
        </authorList>
    </citation>
    <scope>NUCLEOTIDE SEQUENCE</scope>
    <source>
        <strain evidence="13">20211129_DDA</strain>
        <tissue evidence="13">Liver</tissue>
    </source>
</reference>
<evidence type="ECO:0000256" key="10">
    <source>
        <dbReference type="ARBA" id="ARBA00075709"/>
    </source>
</evidence>
<evidence type="ECO:0000256" key="1">
    <source>
        <dbReference type="ARBA" id="ARBA00005156"/>
    </source>
</evidence>
<comment type="caution">
    <text evidence="13">The sequence shown here is derived from an EMBL/GenBank/DDBJ whole genome shotgun (WGS) entry which is preliminary data.</text>
</comment>
<dbReference type="FunFam" id="2.130.10.10:FF:000910">
    <property type="entry name" value="Diphthamide biosynthesis 7"/>
    <property type="match status" value="1"/>
</dbReference>
<keyword evidence="14" id="KW-1185">Reference proteome</keyword>